<dbReference type="RefSeq" id="WP_147203610.1">
    <property type="nucleotide sequence ID" value="NZ_BJYT01000006.1"/>
</dbReference>
<organism evidence="1 2">
    <name type="scientific">Segetibacter aerophilus</name>
    <dbReference type="NCBI Taxonomy" id="670293"/>
    <lineage>
        <taxon>Bacteria</taxon>
        <taxon>Pseudomonadati</taxon>
        <taxon>Bacteroidota</taxon>
        <taxon>Chitinophagia</taxon>
        <taxon>Chitinophagales</taxon>
        <taxon>Chitinophagaceae</taxon>
        <taxon>Segetibacter</taxon>
    </lineage>
</organism>
<proteinExistence type="predicted"/>
<protein>
    <submittedName>
        <fullName evidence="1">Uncharacterized protein</fullName>
    </submittedName>
</protein>
<name>A0A512BC27_9BACT</name>
<dbReference type="AlphaFoldDB" id="A0A512BC27"/>
<keyword evidence="2" id="KW-1185">Reference proteome</keyword>
<evidence type="ECO:0000313" key="1">
    <source>
        <dbReference type="EMBL" id="GEO09492.1"/>
    </source>
</evidence>
<gene>
    <name evidence="1" type="ORF">SAE01_19880</name>
</gene>
<dbReference type="EMBL" id="BJYT01000006">
    <property type="protein sequence ID" value="GEO09492.1"/>
    <property type="molecule type" value="Genomic_DNA"/>
</dbReference>
<comment type="caution">
    <text evidence="1">The sequence shown here is derived from an EMBL/GenBank/DDBJ whole genome shotgun (WGS) entry which is preliminary data.</text>
</comment>
<reference evidence="1 2" key="1">
    <citation type="submission" date="2019-07" db="EMBL/GenBank/DDBJ databases">
        <title>Whole genome shotgun sequence of Segetibacter aerophilus NBRC 106135.</title>
        <authorList>
            <person name="Hosoyama A."/>
            <person name="Uohara A."/>
            <person name="Ohji S."/>
            <person name="Ichikawa N."/>
        </authorList>
    </citation>
    <scope>NUCLEOTIDE SEQUENCE [LARGE SCALE GENOMIC DNA]</scope>
    <source>
        <strain evidence="1 2">NBRC 106135</strain>
    </source>
</reference>
<accession>A0A512BC27</accession>
<sequence>MKDKLQKQSFKSKTEEKIKGLLSKGKFKEGDLKLFDDEEMTVLGEYFTKKLNELKGTEFDDFYDKIEAITPKDTKTQLWYKIHNSITWAISTFIHDNGRMPSPFEIANKTEMSSYLVNQHMKEYSKDSKYINSKEQFEFMTSKVLAKVFKFAVDGDMRAAKLYFEVVGNLKGENSNNPVINNQNNYIQINQLKLSQEAIEQLAPEQLKEVERLFQQVVLKVKD</sequence>
<evidence type="ECO:0000313" key="2">
    <source>
        <dbReference type="Proteomes" id="UP000321513"/>
    </source>
</evidence>
<dbReference type="OrthoDB" id="1454428at2"/>
<dbReference type="Proteomes" id="UP000321513">
    <property type="component" value="Unassembled WGS sequence"/>
</dbReference>